<dbReference type="InterPro" id="IPR051704">
    <property type="entry name" value="FAD_aromatic-hydroxylase"/>
</dbReference>
<dbReference type="PANTHER" id="PTHR46865">
    <property type="entry name" value="OXIDOREDUCTASE-RELATED"/>
    <property type="match status" value="1"/>
</dbReference>
<keyword evidence="4" id="KW-1133">Transmembrane helix</keyword>
<keyword evidence="1" id="KW-0285">Flavoprotein</keyword>
<evidence type="ECO:0000256" key="2">
    <source>
        <dbReference type="ARBA" id="ARBA00022827"/>
    </source>
</evidence>
<dbReference type="GO" id="GO:0016491">
    <property type="term" value="F:oxidoreductase activity"/>
    <property type="evidence" value="ECO:0007669"/>
    <property type="project" value="UniProtKB-KW"/>
</dbReference>
<dbReference type="EMBL" id="PGCI01000258">
    <property type="protein sequence ID" value="PLW31884.1"/>
    <property type="molecule type" value="Genomic_DNA"/>
</dbReference>
<dbReference type="Gene3D" id="3.50.50.60">
    <property type="entry name" value="FAD/NAD(P)-binding domain"/>
    <property type="match status" value="1"/>
</dbReference>
<accession>A0A2N5T2I8</accession>
<dbReference type="EMBL" id="PGCJ01000839">
    <property type="protein sequence ID" value="PLW18010.1"/>
    <property type="molecule type" value="Genomic_DNA"/>
</dbReference>
<keyword evidence="10" id="KW-1185">Reference proteome</keyword>
<dbReference type="EMBL" id="PGCI01000710">
    <property type="protein sequence ID" value="PLW19701.1"/>
    <property type="molecule type" value="Genomic_DNA"/>
</dbReference>
<evidence type="ECO:0000256" key="3">
    <source>
        <dbReference type="ARBA" id="ARBA00023002"/>
    </source>
</evidence>
<evidence type="ECO:0000256" key="4">
    <source>
        <dbReference type="SAM" id="Phobius"/>
    </source>
</evidence>
<dbReference type="PANTHER" id="PTHR46865:SF2">
    <property type="entry name" value="MONOOXYGENASE"/>
    <property type="match status" value="1"/>
</dbReference>
<evidence type="ECO:0000313" key="9">
    <source>
        <dbReference type="EMBL" id="PLW53844.1"/>
    </source>
</evidence>
<dbReference type="Gene3D" id="3.30.9.10">
    <property type="entry name" value="D-Amino Acid Oxidase, subunit A, domain 2"/>
    <property type="match status" value="1"/>
</dbReference>
<dbReference type="EMBL" id="PGCJ01000056">
    <property type="protein sequence ID" value="PLW53844.1"/>
    <property type="molecule type" value="Genomic_DNA"/>
</dbReference>
<dbReference type="GO" id="GO:0071949">
    <property type="term" value="F:FAD binding"/>
    <property type="evidence" value="ECO:0007669"/>
    <property type="project" value="InterPro"/>
</dbReference>
<evidence type="ECO:0000313" key="10">
    <source>
        <dbReference type="Proteomes" id="UP000235388"/>
    </source>
</evidence>
<sequence length="423" mass="46971">MSDITLPTQKELRVLISGAGIGGLVAAYWLIKAGASVTVLERADQLRTEGHSVSLRQHALPILESMGLMDALREKASGELGLKLVNKWNQPMAQIAASDASFTSPFQLRRGELVAELYELTKDHARFIFGDSVDVVEEVEDGLHVTLTNQKSQQLHFDLLVIAEGLNSYTRAKIFNESVKAPISRFGLFAALFSFRCETDMWARCHHTPNSQILLIRPDRLGMARAAAVCRFQSDQLEAFRQMSNDDKREAIIRRFQGTGWESEKVLKALREADDVHMQEIAQVKCKIWSKGRAVLLGDSAYCPSPIGGMGSTAAIVGAYTLVTELVKNPADHQAAFRSYETSLRPWIELIQKPCPILSKVGLPETRLGIRGFQLILSTPVRRILGFLILISQKLGISKAPVIPNILSPSIYNFKTFGHFKTE</sequence>
<evidence type="ECO:0000313" key="11">
    <source>
        <dbReference type="Proteomes" id="UP000235392"/>
    </source>
</evidence>
<dbReference type="Pfam" id="PF01494">
    <property type="entry name" value="FAD_binding_3"/>
    <property type="match status" value="1"/>
</dbReference>
<dbReference type="SUPFAM" id="SSF51905">
    <property type="entry name" value="FAD/NAD(P)-binding domain"/>
    <property type="match status" value="1"/>
</dbReference>
<keyword evidence="3" id="KW-0560">Oxidoreductase</keyword>
<evidence type="ECO:0000313" key="8">
    <source>
        <dbReference type="EMBL" id="PLW31884.1"/>
    </source>
</evidence>
<organism evidence="7 11">
    <name type="scientific">Puccinia coronata f. sp. avenae</name>
    <dbReference type="NCBI Taxonomy" id="200324"/>
    <lineage>
        <taxon>Eukaryota</taxon>
        <taxon>Fungi</taxon>
        <taxon>Dikarya</taxon>
        <taxon>Basidiomycota</taxon>
        <taxon>Pucciniomycotina</taxon>
        <taxon>Pucciniomycetes</taxon>
        <taxon>Pucciniales</taxon>
        <taxon>Pucciniaceae</taxon>
        <taxon>Puccinia</taxon>
    </lineage>
</organism>
<evidence type="ECO:0000259" key="5">
    <source>
        <dbReference type="Pfam" id="PF01494"/>
    </source>
</evidence>
<dbReference type="OrthoDB" id="655030at2759"/>
<dbReference type="PRINTS" id="PR00420">
    <property type="entry name" value="RNGMNOXGNASE"/>
</dbReference>
<evidence type="ECO:0000313" key="6">
    <source>
        <dbReference type="EMBL" id="PLW18010.1"/>
    </source>
</evidence>
<dbReference type="STRING" id="200324.A0A2N5T2I8"/>
<name>A0A2N5T2I8_9BASI</name>
<dbReference type="InterPro" id="IPR002938">
    <property type="entry name" value="FAD-bd"/>
</dbReference>
<evidence type="ECO:0000313" key="7">
    <source>
        <dbReference type="EMBL" id="PLW19701.1"/>
    </source>
</evidence>
<dbReference type="InterPro" id="IPR036188">
    <property type="entry name" value="FAD/NAD-bd_sf"/>
</dbReference>
<evidence type="ECO:0000256" key="1">
    <source>
        <dbReference type="ARBA" id="ARBA00022630"/>
    </source>
</evidence>
<proteinExistence type="predicted"/>
<keyword evidence="4" id="KW-0472">Membrane</keyword>
<comment type="caution">
    <text evidence="7">The sequence shown here is derived from an EMBL/GenBank/DDBJ whole genome shotgun (WGS) entry which is preliminary data.</text>
</comment>
<keyword evidence="2" id="KW-0274">FAD</keyword>
<gene>
    <name evidence="9" type="ORF">PCANC_03602</name>
    <name evidence="6" type="ORF">PCANC_07152</name>
    <name evidence="7" type="ORF">PCASD_13175</name>
    <name evidence="8" type="ORF">PCASD_13205</name>
</gene>
<dbReference type="Proteomes" id="UP000235392">
    <property type="component" value="Unassembled WGS sequence"/>
</dbReference>
<reference evidence="10 11" key="1">
    <citation type="submission" date="2017-11" db="EMBL/GenBank/DDBJ databases">
        <title>De novo assembly and phasing of dikaryotic genomes from two isolates of Puccinia coronata f. sp. avenae, the causal agent of oat crown rust.</title>
        <authorList>
            <person name="Miller M.E."/>
            <person name="Zhang Y."/>
            <person name="Omidvar V."/>
            <person name="Sperschneider J."/>
            <person name="Schwessinger B."/>
            <person name="Raley C."/>
            <person name="Palmer J.M."/>
            <person name="Garnica D."/>
            <person name="Upadhyaya N."/>
            <person name="Rathjen J."/>
            <person name="Taylor J.M."/>
            <person name="Park R.F."/>
            <person name="Dodds P.N."/>
            <person name="Hirsch C.D."/>
            <person name="Kianian S.F."/>
            <person name="Figueroa M."/>
        </authorList>
    </citation>
    <scope>NUCLEOTIDE SEQUENCE [LARGE SCALE GENOMIC DNA]</scope>
    <source>
        <strain evidence="6">12NC29</strain>
        <strain evidence="7">12SD80</strain>
    </source>
</reference>
<feature type="transmembrane region" description="Helical" evidence="4">
    <location>
        <begin position="12"/>
        <end position="31"/>
    </location>
</feature>
<keyword evidence="4" id="KW-0812">Transmembrane</keyword>
<feature type="domain" description="FAD-binding" evidence="5">
    <location>
        <begin position="12"/>
        <end position="328"/>
    </location>
</feature>
<protein>
    <recommendedName>
        <fullName evidence="5">FAD-binding domain-containing protein</fullName>
    </recommendedName>
</protein>
<dbReference type="Proteomes" id="UP000235388">
    <property type="component" value="Unassembled WGS sequence"/>
</dbReference>
<dbReference type="AlphaFoldDB" id="A0A2N5T2I8"/>